<evidence type="ECO:0000256" key="1">
    <source>
        <dbReference type="SAM" id="MobiDB-lite"/>
    </source>
</evidence>
<feature type="compositionally biased region" description="Acidic residues" evidence="1">
    <location>
        <begin position="91"/>
        <end position="108"/>
    </location>
</feature>
<protein>
    <recommendedName>
        <fullName evidence="2">Hpc2-related domain-containing protein</fullName>
    </recommendedName>
</protein>
<feature type="region of interest" description="Disordered" evidence="1">
    <location>
        <begin position="348"/>
        <end position="391"/>
    </location>
</feature>
<feature type="compositionally biased region" description="Low complexity" evidence="1">
    <location>
        <begin position="364"/>
        <end position="386"/>
    </location>
</feature>
<accession>A0ABP0USC6</accession>
<dbReference type="EMBL" id="OZ019898">
    <property type="protein sequence ID" value="CAK9228669.1"/>
    <property type="molecule type" value="Genomic_DNA"/>
</dbReference>
<feature type="region of interest" description="Disordered" evidence="1">
    <location>
        <begin position="408"/>
        <end position="434"/>
    </location>
</feature>
<dbReference type="PANTHER" id="PTHR21669">
    <property type="entry name" value="CAPZ-INTERACTING PROTEIN AND RELATED PROTEINS"/>
    <property type="match status" value="1"/>
</dbReference>
<reference evidence="3" key="1">
    <citation type="submission" date="2024-02" db="EMBL/GenBank/DDBJ databases">
        <authorList>
            <consortium name="ELIXIR-Norway"/>
            <consortium name="Elixir Norway"/>
        </authorList>
    </citation>
    <scope>NUCLEOTIDE SEQUENCE</scope>
</reference>
<evidence type="ECO:0000313" key="4">
    <source>
        <dbReference type="Proteomes" id="UP001497512"/>
    </source>
</evidence>
<organism evidence="3 4">
    <name type="scientific">Sphagnum troendelagicum</name>
    <dbReference type="NCBI Taxonomy" id="128251"/>
    <lineage>
        <taxon>Eukaryota</taxon>
        <taxon>Viridiplantae</taxon>
        <taxon>Streptophyta</taxon>
        <taxon>Embryophyta</taxon>
        <taxon>Bryophyta</taxon>
        <taxon>Sphagnophytina</taxon>
        <taxon>Sphagnopsida</taxon>
        <taxon>Sphagnales</taxon>
        <taxon>Sphagnaceae</taxon>
        <taxon>Sphagnum</taxon>
    </lineage>
</organism>
<sequence>MPARQRFFVDLKDGETTVVSWKKLTNDAEKNMSAGVPSDAPAGANPALEARIAPETVTSAAVVDPDTLPPPPNRFSSVIERIERLYKGGDSDEENVEESPDEDQYDTDDPFIDDEELNEYFMVEKAKTKHTGFFINRGALEKISVAPPDPAVIPKKRKRRDVKKVAGEKIVEDSAKRRMKVKGRMKVSTQQLQDSGTHDGVGAGTGSEQALTRIYSSEPEDFSNEDSRKQPKFDLAMSHTQGKVREFKQVASKPESSKKAGVLVTSRLEVWKDGKSKARDVTASKIVKTDGGNVLQSSPGLVKDLANGQKLDQRFSSHPEEKKWKEVTKDSKLSIPVSGNLMKLKMLQHSTKEEGVRDYEGAAGRSTGSGKSSSPGPKESSPSRRSGWPKGTMMERAIQDLEKGVAEYCPPRADGEEPEQPPQSGGKAKRLPREVKQKLAKVARLAQAREGKVPDELVDRLMGILGHVMRLTTLKRNLKEMVELGLSAKQEKEGRILDIKREVTEMVKSRVLSLQAQDADLQEGSLDDFQAAPGSAEKGGSNSAKYKWDHATEDRLCDLYEQYLEGMDEHKGPQTRKLYIELAEIWPEGWMDNIGIKAAVSRAKERKKRLTKLGKETKRKPKILGPIGEKQKASEDRSAEILSFLNKAGQRLGPLVTKPKPAVGNPEDHSGFSVPNGPRPWATGDAATIKTKALGESHPIKILKKSSKHELKDKVREGMEQGFRVGSSSFGRVAENALLKKIRRKKLKTDFEHDLSLPPALMMSKTDDVAAKDISHTNVPQISKRKLSIAGEIPGKEMRREKVTGGSISHSAAQHWNPNYTAFL</sequence>
<feature type="domain" description="Hpc2-related" evidence="2">
    <location>
        <begin position="97"/>
        <end position="141"/>
    </location>
</feature>
<dbReference type="PANTHER" id="PTHR21669:SF28">
    <property type="entry name" value="YEMANUCLEIN"/>
    <property type="match status" value="1"/>
</dbReference>
<feature type="region of interest" description="Disordered" evidence="1">
    <location>
        <begin position="86"/>
        <end position="108"/>
    </location>
</feature>
<gene>
    <name evidence="3" type="ORF">CSSPTR1EN2_LOCUS19309</name>
</gene>
<feature type="compositionally biased region" description="Basic and acidic residues" evidence="1">
    <location>
        <begin position="350"/>
        <end position="360"/>
    </location>
</feature>
<dbReference type="Pfam" id="PF08729">
    <property type="entry name" value="HUN"/>
    <property type="match status" value="1"/>
</dbReference>
<name>A0ABP0USC6_9BRYO</name>
<dbReference type="Proteomes" id="UP001497512">
    <property type="component" value="Chromosome 6"/>
</dbReference>
<proteinExistence type="predicted"/>
<keyword evidence="4" id="KW-1185">Reference proteome</keyword>
<dbReference type="InterPro" id="IPR014840">
    <property type="entry name" value="HRD"/>
</dbReference>
<feature type="region of interest" description="Disordered" evidence="1">
    <location>
        <begin position="659"/>
        <end position="680"/>
    </location>
</feature>
<evidence type="ECO:0000259" key="2">
    <source>
        <dbReference type="Pfam" id="PF08729"/>
    </source>
</evidence>
<evidence type="ECO:0000313" key="3">
    <source>
        <dbReference type="EMBL" id="CAK9228669.1"/>
    </source>
</evidence>
<feature type="region of interest" description="Disordered" evidence="1">
    <location>
        <begin position="185"/>
        <end position="208"/>
    </location>
</feature>